<sequence>MENAWIFQINISPGGVPKLPVQQVKLTSLGLEGDEHNDKEVHGGPDKAVCLYSLERIKALQAEGHPLFPGATGENLTLTGLGWEHVTPGTRLRIGPDVLLEMTQYTEPCYKLTWLFKAEDISRMAQDQHPGWARLYARVLSPGDVRVGDTVTLES</sequence>
<dbReference type="GO" id="GO:0030151">
    <property type="term" value="F:molybdenum ion binding"/>
    <property type="evidence" value="ECO:0007669"/>
    <property type="project" value="InterPro"/>
</dbReference>
<dbReference type="PANTHER" id="PTHR30212">
    <property type="entry name" value="PROTEIN YIIM"/>
    <property type="match status" value="1"/>
</dbReference>
<protein>
    <submittedName>
        <fullName evidence="2">MOSC domain-containing protein</fullName>
    </submittedName>
</protein>
<dbReference type="EMBL" id="WJJP01000675">
    <property type="protein sequence ID" value="MBD3327031.1"/>
    <property type="molecule type" value="Genomic_DNA"/>
</dbReference>
<dbReference type="Proteomes" id="UP000649604">
    <property type="component" value="Unassembled WGS sequence"/>
</dbReference>
<evidence type="ECO:0000259" key="1">
    <source>
        <dbReference type="PROSITE" id="PS51340"/>
    </source>
</evidence>
<dbReference type="InterPro" id="IPR005302">
    <property type="entry name" value="MoCF_Sase_C"/>
</dbReference>
<dbReference type="InterPro" id="IPR011037">
    <property type="entry name" value="Pyrv_Knase-like_insert_dom_sf"/>
</dbReference>
<dbReference type="AlphaFoldDB" id="A0A9D5Q8M9"/>
<name>A0A9D5Q8M9_9BACT</name>
<accession>A0A9D5Q8M9</accession>
<comment type="caution">
    <text evidence="2">The sequence shown here is derived from an EMBL/GenBank/DDBJ whole genome shotgun (WGS) entry which is preliminary data.</text>
</comment>
<organism evidence="2 3">
    <name type="scientific">candidate division KSB3 bacterium</name>
    <dbReference type="NCBI Taxonomy" id="2044937"/>
    <lineage>
        <taxon>Bacteria</taxon>
        <taxon>candidate division KSB3</taxon>
    </lineage>
</organism>
<dbReference type="Pfam" id="PF03473">
    <property type="entry name" value="MOSC"/>
    <property type="match status" value="1"/>
</dbReference>
<dbReference type="SUPFAM" id="SSF50800">
    <property type="entry name" value="PK beta-barrel domain-like"/>
    <property type="match status" value="1"/>
</dbReference>
<gene>
    <name evidence="2" type="ORF">GF339_20765</name>
</gene>
<dbReference type="InterPro" id="IPR052353">
    <property type="entry name" value="Benzoxazolinone_Detox_Enz"/>
</dbReference>
<dbReference type="Gene3D" id="2.40.33.20">
    <property type="entry name" value="PK beta-barrel domain-like"/>
    <property type="match status" value="1"/>
</dbReference>
<evidence type="ECO:0000313" key="2">
    <source>
        <dbReference type="EMBL" id="MBD3327031.1"/>
    </source>
</evidence>
<dbReference type="GO" id="GO:0030170">
    <property type="term" value="F:pyridoxal phosphate binding"/>
    <property type="evidence" value="ECO:0007669"/>
    <property type="project" value="InterPro"/>
</dbReference>
<dbReference type="PROSITE" id="PS51340">
    <property type="entry name" value="MOSC"/>
    <property type="match status" value="1"/>
</dbReference>
<reference evidence="2" key="1">
    <citation type="submission" date="2019-11" db="EMBL/GenBank/DDBJ databases">
        <title>Microbial mats filling the niche in hypersaline microbial mats.</title>
        <authorList>
            <person name="Wong H.L."/>
            <person name="Macleod F.I."/>
            <person name="White R.A. III"/>
            <person name="Burns B.P."/>
        </authorList>
    </citation>
    <scope>NUCLEOTIDE SEQUENCE</scope>
    <source>
        <strain evidence="2">Rbin_158</strain>
    </source>
</reference>
<proteinExistence type="predicted"/>
<dbReference type="GO" id="GO:0003824">
    <property type="term" value="F:catalytic activity"/>
    <property type="evidence" value="ECO:0007669"/>
    <property type="project" value="InterPro"/>
</dbReference>
<feature type="domain" description="MOSC" evidence="1">
    <location>
        <begin position="18"/>
        <end position="154"/>
    </location>
</feature>
<evidence type="ECO:0000313" key="3">
    <source>
        <dbReference type="Proteomes" id="UP000649604"/>
    </source>
</evidence>
<dbReference type="PANTHER" id="PTHR30212:SF2">
    <property type="entry name" value="PROTEIN YIIM"/>
    <property type="match status" value="1"/>
</dbReference>